<proteinExistence type="predicted"/>
<dbReference type="EMBL" id="NIPX01000003">
    <property type="protein sequence ID" value="OWJ85710.1"/>
    <property type="molecule type" value="Genomic_DNA"/>
</dbReference>
<dbReference type="InterPro" id="IPR006665">
    <property type="entry name" value="OmpA-like"/>
</dbReference>
<dbReference type="PRINTS" id="PR01021">
    <property type="entry name" value="OMPADOMAIN"/>
</dbReference>
<dbReference type="Proteomes" id="UP000196640">
    <property type="component" value="Unassembled WGS sequence"/>
</dbReference>
<protein>
    <recommendedName>
        <fullName evidence="5">OmpA-like domain-containing protein</fullName>
    </recommendedName>
</protein>
<organism evidence="7 8">
    <name type="scientific">Haematobacter missouriensis</name>
    <dbReference type="NCBI Taxonomy" id="366616"/>
    <lineage>
        <taxon>Bacteria</taxon>
        <taxon>Pseudomonadati</taxon>
        <taxon>Pseudomonadota</taxon>
        <taxon>Alphaproteobacteria</taxon>
        <taxon>Rhodobacterales</taxon>
        <taxon>Paracoccaceae</taxon>
        <taxon>Haematobacter</taxon>
    </lineage>
</organism>
<dbReference type="Pfam" id="PF00691">
    <property type="entry name" value="OmpA"/>
    <property type="match status" value="1"/>
</dbReference>
<dbReference type="PANTHER" id="PTHR30329:SF21">
    <property type="entry name" value="LIPOPROTEIN YIAD-RELATED"/>
    <property type="match status" value="1"/>
</dbReference>
<name>A0A225CUC3_9RHOB</name>
<evidence type="ECO:0000313" key="7">
    <source>
        <dbReference type="EMBL" id="OWJ85710.1"/>
    </source>
</evidence>
<gene>
    <name evidence="7" type="ORF">CDV52_04660</name>
    <name evidence="6" type="ORF">CDV53_09860</name>
</gene>
<dbReference type="AlphaFoldDB" id="A0A225CUC3"/>
<evidence type="ECO:0000256" key="4">
    <source>
        <dbReference type="PROSITE-ProRule" id="PRU00473"/>
    </source>
</evidence>
<feature type="domain" description="OmpA-like" evidence="5">
    <location>
        <begin position="182"/>
        <end position="296"/>
    </location>
</feature>
<dbReference type="PANTHER" id="PTHR30329">
    <property type="entry name" value="STATOR ELEMENT OF FLAGELLAR MOTOR COMPLEX"/>
    <property type="match status" value="1"/>
</dbReference>
<dbReference type="SUPFAM" id="SSF103088">
    <property type="entry name" value="OmpA-like"/>
    <property type="match status" value="1"/>
</dbReference>
<evidence type="ECO:0000256" key="1">
    <source>
        <dbReference type="ARBA" id="ARBA00004442"/>
    </source>
</evidence>
<keyword evidence="9" id="KW-1185">Reference proteome</keyword>
<reference evidence="8 9" key="1">
    <citation type="submission" date="2016-11" db="EMBL/GenBank/DDBJ databases">
        <title>Comparison of Traditional DNA-DNA Hybridization with In Silico Genomic Analysis.</title>
        <authorList>
            <person name="Nicholson A.C."/>
            <person name="Sammons S."/>
            <person name="Humrighouse B.W."/>
            <person name="Graziano J."/>
            <person name="Lasker B."/>
            <person name="Whitney A.M."/>
            <person name="Mcquiston J.R."/>
        </authorList>
    </citation>
    <scope>NUCLEOTIDE SEQUENCE [LARGE SCALE GENOMIC DNA]</scope>
    <source>
        <strain evidence="6 9">H1892</strain>
        <strain evidence="7 8">H2381</strain>
    </source>
</reference>
<dbReference type="STRING" id="366616.CG51_09890"/>
<evidence type="ECO:0000259" key="5">
    <source>
        <dbReference type="PROSITE" id="PS51123"/>
    </source>
</evidence>
<evidence type="ECO:0000313" key="8">
    <source>
        <dbReference type="Proteomes" id="UP000196640"/>
    </source>
</evidence>
<comment type="caution">
    <text evidence="7">The sequence shown here is derived from an EMBL/GenBank/DDBJ whole genome shotgun (WGS) entry which is preliminary data.</text>
</comment>
<keyword evidence="3" id="KW-0998">Cell outer membrane</keyword>
<dbReference type="InterPro" id="IPR006664">
    <property type="entry name" value="OMP_bac"/>
</dbReference>
<dbReference type="InterPro" id="IPR050330">
    <property type="entry name" value="Bact_OuterMem_StrucFunc"/>
</dbReference>
<dbReference type="Proteomes" id="UP000214673">
    <property type="component" value="Unassembled WGS sequence"/>
</dbReference>
<evidence type="ECO:0000313" key="9">
    <source>
        <dbReference type="Proteomes" id="UP000214673"/>
    </source>
</evidence>
<dbReference type="GO" id="GO:0009279">
    <property type="term" value="C:cell outer membrane"/>
    <property type="evidence" value="ECO:0007669"/>
    <property type="project" value="UniProtKB-SubCell"/>
</dbReference>
<dbReference type="CDD" id="cd07185">
    <property type="entry name" value="OmpA_C-like"/>
    <property type="match status" value="1"/>
</dbReference>
<dbReference type="PROSITE" id="PS51123">
    <property type="entry name" value="OMPA_2"/>
    <property type="match status" value="1"/>
</dbReference>
<dbReference type="Gene3D" id="3.30.1330.60">
    <property type="entry name" value="OmpA-like domain"/>
    <property type="match status" value="1"/>
</dbReference>
<accession>A0A225CUC3</accession>
<dbReference type="OrthoDB" id="9792021at2"/>
<dbReference type="InterPro" id="IPR036737">
    <property type="entry name" value="OmpA-like_sf"/>
</dbReference>
<sequence>MISPLPLSALPPGGAPDLGLPPDAVLTVDSHVATGSYALPTGPANDSLPVRTVEGEVTRQVWRVPGPGFSTLDALTAMEERLSAAGYRTGFACETLACGGFDFRYATDVAPEPDMHVDLGDFRFAVAEGPTGIVSLFVSRSSDSGFVQMTHVSPRSARPAPESVPKPMLTEASPQGDIAERLAAGFAVPLEDLRFASGAAALDGGNFPSLDALAAWLREDPGRRVTLVGHTDNSGTLETNRALSLRRAEAVRNYLTGKGVSARQIRAEGVGWLAPRESNATETGRLRNRRVEAVAD</sequence>
<evidence type="ECO:0000256" key="3">
    <source>
        <dbReference type="ARBA" id="ARBA00023237"/>
    </source>
</evidence>
<dbReference type="EMBL" id="NIPV01000035">
    <property type="protein sequence ID" value="OWJ75668.1"/>
    <property type="molecule type" value="Genomic_DNA"/>
</dbReference>
<evidence type="ECO:0000256" key="2">
    <source>
        <dbReference type="ARBA" id="ARBA00023136"/>
    </source>
</evidence>
<evidence type="ECO:0000313" key="6">
    <source>
        <dbReference type="EMBL" id="OWJ75668.1"/>
    </source>
</evidence>
<keyword evidence="2 4" id="KW-0472">Membrane</keyword>
<comment type="subcellular location">
    <subcellularLocation>
        <location evidence="1">Cell outer membrane</location>
    </subcellularLocation>
</comment>